<evidence type="ECO:0000313" key="3">
    <source>
        <dbReference type="Proteomes" id="UP001221757"/>
    </source>
</evidence>
<feature type="region of interest" description="Disordered" evidence="1">
    <location>
        <begin position="31"/>
        <end position="59"/>
    </location>
</feature>
<accession>A0AAD7G4Q2</accession>
<evidence type="ECO:0000313" key="2">
    <source>
        <dbReference type="EMBL" id="KAJ7654885.1"/>
    </source>
</evidence>
<proteinExistence type="predicted"/>
<evidence type="ECO:0000256" key="1">
    <source>
        <dbReference type="SAM" id="MobiDB-lite"/>
    </source>
</evidence>
<dbReference type="AlphaFoldDB" id="A0AAD7G4Q2"/>
<dbReference type="Proteomes" id="UP001221757">
    <property type="component" value="Unassembled WGS sequence"/>
</dbReference>
<protein>
    <submittedName>
        <fullName evidence="2">Uncharacterized protein</fullName>
    </submittedName>
</protein>
<feature type="compositionally biased region" description="Basic and acidic residues" evidence="1">
    <location>
        <begin position="32"/>
        <end position="49"/>
    </location>
</feature>
<keyword evidence="3" id="KW-1185">Reference proteome</keyword>
<dbReference type="EMBL" id="JARKIE010000315">
    <property type="protein sequence ID" value="KAJ7654885.1"/>
    <property type="molecule type" value="Genomic_DNA"/>
</dbReference>
<name>A0AAD7G4Q2_MYCRO</name>
<gene>
    <name evidence="2" type="ORF">B0H17DRAFT_1214180</name>
</gene>
<comment type="caution">
    <text evidence="2">The sequence shown here is derived from an EMBL/GenBank/DDBJ whole genome shotgun (WGS) entry which is preliminary data.</text>
</comment>
<organism evidence="2 3">
    <name type="scientific">Mycena rosella</name>
    <name type="common">Pink bonnet</name>
    <name type="synonym">Agaricus rosellus</name>
    <dbReference type="NCBI Taxonomy" id="1033263"/>
    <lineage>
        <taxon>Eukaryota</taxon>
        <taxon>Fungi</taxon>
        <taxon>Dikarya</taxon>
        <taxon>Basidiomycota</taxon>
        <taxon>Agaricomycotina</taxon>
        <taxon>Agaricomycetes</taxon>
        <taxon>Agaricomycetidae</taxon>
        <taxon>Agaricales</taxon>
        <taxon>Marasmiineae</taxon>
        <taxon>Mycenaceae</taxon>
        <taxon>Mycena</taxon>
    </lineage>
</organism>
<reference evidence="2" key="1">
    <citation type="submission" date="2023-03" db="EMBL/GenBank/DDBJ databases">
        <title>Massive genome expansion in bonnet fungi (Mycena s.s.) driven by repeated elements and novel gene families across ecological guilds.</title>
        <authorList>
            <consortium name="Lawrence Berkeley National Laboratory"/>
            <person name="Harder C.B."/>
            <person name="Miyauchi S."/>
            <person name="Viragh M."/>
            <person name="Kuo A."/>
            <person name="Thoen E."/>
            <person name="Andreopoulos B."/>
            <person name="Lu D."/>
            <person name="Skrede I."/>
            <person name="Drula E."/>
            <person name="Henrissat B."/>
            <person name="Morin E."/>
            <person name="Kohler A."/>
            <person name="Barry K."/>
            <person name="LaButti K."/>
            <person name="Morin E."/>
            <person name="Salamov A."/>
            <person name="Lipzen A."/>
            <person name="Mereny Z."/>
            <person name="Hegedus B."/>
            <person name="Baldrian P."/>
            <person name="Stursova M."/>
            <person name="Weitz H."/>
            <person name="Taylor A."/>
            <person name="Grigoriev I.V."/>
            <person name="Nagy L.G."/>
            <person name="Martin F."/>
            <person name="Kauserud H."/>
        </authorList>
    </citation>
    <scope>NUCLEOTIDE SEQUENCE</scope>
    <source>
        <strain evidence="2">CBHHK067</strain>
    </source>
</reference>
<sequence length="342" mass="37267">MTSHAPPHGTNDTSAPGAAQFVFTHAQYDTTPHVHTESGRDATSEDRGEGWGTDEKEEEARRGVCLTHVLQAVELTALGMHTPGITPTSEIPQRPIAASHRRAHDDSYYDLGHSGLVAESGCPSARRSHAHNEHKAGECASFAPAHNQTSACSIGAVDVHSAKAQEQKGHGLWTRETGMRECTEEGQTLGWRAKAREVEEELRGTGTTKCHAQKTAALVPRFVVRLRSHARDVERWGAPHRLLVTLFLHVLPRRSRPYSALRSPIIAEHEGDMADGDRRGWDGFHGDEHERARDLRGTAGEGRSFGREVAPLAHPVYDLYVSLACITSSENVDDGAAGSSKQ</sequence>